<name>A0ABQ9W301_SAGOE</name>
<organism evidence="1 2">
    <name type="scientific">Saguinus oedipus</name>
    <name type="common">Cotton-top tamarin</name>
    <name type="synonym">Oedipomidas oedipus</name>
    <dbReference type="NCBI Taxonomy" id="9490"/>
    <lineage>
        <taxon>Eukaryota</taxon>
        <taxon>Metazoa</taxon>
        <taxon>Chordata</taxon>
        <taxon>Craniata</taxon>
        <taxon>Vertebrata</taxon>
        <taxon>Euteleostomi</taxon>
        <taxon>Mammalia</taxon>
        <taxon>Eutheria</taxon>
        <taxon>Euarchontoglires</taxon>
        <taxon>Primates</taxon>
        <taxon>Haplorrhini</taxon>
        <taxon>Platyrrhini</taxon>
        <taxon>Cebidae</taxon>
        <taxon>Callitrichinae</taxon>
        <taxon>Saguinus</taxon>
    </lineage>
</organism>
<keyword evidence="2" id="KW-1185">Reference proteome</keyword>
<gene>
    <name evidence="1" type="ORF">P7K49_006372</name>
</gene>
<protein>
    <recommendedName>
        <fullName evidence="3">Kit</fullName>
    </recommendedName>
</protein>
<dbReference type="SUPFAM" id="SSF48726">
    <property type="entry name" value="Immunoglobulin"/>
    <property type="match status" value="1"/>
</dbReference>
<feature type="non-terminal residue" evidence="1">
    <location>
        <position position="89"/>
    </location>
</feature>
<dbReference type="EMBL" id="JASSZA010000003">
    <property type="protein sequence ID" value="KAK2115746.1"/>
    <property type="molecule type" value="Genomic_DNA"/>
</dbReference>
<sequence length="89" mass="9963">SSQPSVSPEEASPPFIHPAKSELIVSVGDEIRLLCTDPGFVKWTFEILDQMSENKQKEWIMQKAEATNTGKYTCTNTHGLSSSIYVFVR</sequence>
<accession>A0ABQ9W301</accession>
<reference evidence="1 2" key="1">
    <citation type="submission" date="2023-05" db="EMBL/GenBank/DDBJ databases">
        <title>B98-5 Cell Line De Novo Hybrid Assembly: An Optical Mapping Approach.</title>
        <authorList>
            <person name="Kananen K."/>
            <person name="Auerbach J.A."/>
            <person name="Kautto E."/>
            <person name="Blachly J.S."/>
        </authorList>
    </citation>
    <scope>NUCLEOTIDE SEQUENCE [LARGE SCALE GENOMIC DNA]</scope>
    <source>
        <strain evidence="1">B95-8</strain>
        <tissue evidence="1">Cell line</tissue>
    </source>
</reference>
<comment type="caution">
    <text evidence="1">The sequence shown here is derived from an EMBL/GenBank/DDBJ whole genome shotgun (WGS) entry which is preliminary data.</text>
</comment>
<dbReference type="InterPro" id="IPR013783">
    <property type="entry name" value="Ig-like_fold"/>
</dbReference>
<dbReference type="Gene3D" id="2.60.40.10">
    <property type="entry name" value="Immunoglobulins"/>
    <property type="match status" value="1"/>
</dbReference>
<proteinExistence type="predicted"/>
<evidence type="ECO:0000313" key="1">
    <source>
        <dbReference type="EMBL" id="KAK2115746.1"/>
    </source>
</evidence>
<feature type="non-terminal residue" evidence="1">
    <location>
        <position position="1"/>
    </location>
</feature>
<evidence type="ECO:0000313" key="2">
    <source>
        <dbReference type="Proteomes" id="UP001266305"/>
    </source>
</evidence>
<dbReference type="InterPro" id="IPR036179">
    <property type="entry name" value="Ig-like_dom_sf"/>
</dbReference>
<dbReference type="Proteomes" id="UP001266305">
    <property type="component" value="Unassembled WGS sequence"/>
</dbReference>
<evidence type="ECO:0008006" key="3">
    <source>
        <dbReference type="Google" id="ProtNLM"/>
    </source>
</evidence>